<dbReference type="OrthoDB" id="23478at2157"/>
<dbReference type="InterPro" id="IPR017896">
    <property type="entry name" value="4Fe4S_Fe-S-bd"/>
</dbReference>
<dbReference type="PANTHER" id="PTHR43687">
    <property type="entry name" value="ADENYLYLSULFATE REDUCTASE, BETA SUBUNIT"/>
    <property type="match status" value="1"/>
</dbReference>
<dbReference type="GO" id="GO:0016491">
    <property type="term" value="F:oxidoreductase activity"/>
    <property type="evidence" value="ECO:0007669"/>
    <property type="project" value="UniProtKB-KW"/>
</dbReference>
<dbReference type="GeneID" id="37284834"/>
<feature type="region of interest" description="Disordered" evidence="6">
    <location>
        <begin position="522"/>
        <end position="541"/>
    </location>
</feature>
<dbReference type="GO" id="GO:0046872">
    <property type="term" value="F:metal ion binding"/>
    <property type="evidence" value="ECO:0007669"/>
    <property type="project" value="UniProtKB-KW"/>
</dbReference>
<dbReference type="Pfam" id="PF12838">
    <property type="entry name" value="Fer4_7"/>
    <property type="match status" value="1"/>
</dbReference>
<keyword evidence="5" id="KW-0411">Iron-sulfur</keyword>
<dbReference type="GO" id="GO:0051539">
    <property type="term" value="F:4 iron, 4 sulfur cluster binding"/>
    <property type="evidence" value="ECO:0007669"/>
    <property type="project" value="UniProtKB-KW"/>
</dbReference>
<name>A0A345E6B0_9EURY</name>
<keyword evidence="3" id="KW-0560">Oxidoreductase</keyword>
<sequence length="710" mass="75508">MNVGAFVCSCADTCDIDLEGVRDGVRDVEVVASSSHLCDDGLPAMAHLIEEYDLDQLLVTTPEGRCQDAIRETAVEGGLHPEATAFVDHREGAAWVHDSAAATEKTARLLNARRESLDHEPISRTVSRDAGDVVVVVGDAETAAALADTADVTLVANGRDFDDADADLGDVSLARGRVVDVVGEYGDFELELRARVTEDCISCMDCVREGPDGMVTRSPVDIDPDAPDGEWADCCPVDAIDLDGVTRTVEADQVIFPGATGTARGGQIGLYTGPVDGATIAAVEDLLGGITKPQHLDLDMEVCAAGESSQPGCNACVDACPHDAVDRPYVDEVEFDPVACQDCGACTSSCPTGAVQLRDPSNERIAREVETLLDPGTDDDGGLLGGLRGGDAAIDTPVVAFVCSERAEDALRRYGRLAREDDDVRYPPILPVGVDCTDTVGEPHVMHALAAGADGVAIVGCGGDCLHSGPDPKAELVRRLDRATGDLGLGERVTFLAPDPAEPRAFVQDLSQFVVELDPTPVPAGDHEATGTVREDKPNPPFNSHDWTLESVRALLDHVEPNREVIRGLTDFGWMEVSDACNLTPTCSTLCPTDAIRRTDDADLEFNHEDCVNCGLCEEGCPETAITMHDGLDLSKLPENREGERWETVYEGEMRACVRCGKPFASEGTAEHVAGEVGELVEGVAPKSEHSVFDYCAECRAVLLFEEGGR</sequence>
<evidence type="ECO:0000256" key="1">
    <source>
        <dbReference type="ARBA" id="ARBA00022485"/>
    </source>
</evidence>
<dbReference type="InterPro" id="IPR003813">
    <property type="entry name" value="MvhD/FlpD"/>
</dbReference>
<dbReference type="InterPro" id="IPR017900">
    <property type="entry name" value="4Fe4S_Fe_S_CS"/>
</dbReference>
<dbReference type="PROSITE" id="PS51379">
    <property type="entry name" value="4FE4S_FER_2"/>
    <property type="match status" value="2"/>
</dbReference>
<dbReference type="Gene3D" id="3.30.70.20">
    <property type="match status" value="2"/>
</dbReference>
<dbReference type="AlphaFoldDB" id="A0A345E6B0"/>
<evidence type="ECO:0000313" key="8">
    <source>
        <dbReference type="EMBL" id="AXG07732.1"/>
    </source>
</evidence>
<dbReference type="Pfam" id="PF02662">
    <property type="entry name" value="FlpD"/>
    <property type="match status" value="1"/>
</dbReference>
<gene>
    <name evidence="8" type="ORF">DU500_15575</name>
</gene>
<proteinExistence type="predicted"/>
<keyword evidence="4" id="KW-0408">Iron</keyword>
<evidence type="ECO:0000256" key="6">
    <source>
        <dbReference type="SAM" id="MobiDB-lite"/>
    </source>
</evidence>
<keyword evidence="9" id="KW-1185">Reference proteome</keyword>
<keyword evidence="2" id="KW-0479">Metal-binding</keyword>
<dbReference type="Pfam" id="PF00037">
    <property type="entry name" value="Fer4"/>
    <property type="match status" value="1"/>
</dbReference>
<reference evidence="8 9" key="1">
    <citation type="submission" date="2018-07" db="EMBL/GenBank/DDBJ databases">
        <title>Genome sequences of Haloplanus sp. CBA1113.</title>
        <authorList>
            <person name="Kim Y.B."/>
            <person name="Roh S.W."/>
        </authorList>
    </citation>
    <scope>NUCLEOTIDE SEQUENCE [LARGE SCALE GENOMIC DNA]</scope>
    <source>
        <strain evidence="8 9">CBA1113</strain>
    </source>
</reference>
<dbReference type="Proteomes" id="UP000253273">
    <property type="component" value="Chromosome"/>
</dbReference>
<feature type="domain" description="4Fe-4S ferredoxin-type" evidence="7">
    <location>
        <begin position="602"/>
        <end position="631"/>
    </location>
</feature>
<protein>
    <submittedName>
        <fullName evidence="8">Hydrogenase iron-sulfur subunit</fullName>
    </submittedName>
</protein>
<feature type="domain" description="4Fe-4S ferredoxin-type" evidence="7">
    <location>
        <begin position="331"/>
        <end position="360"/>
    </location>
</feature>
<evidence type="ECO:0000256" key="4">
    <source>
        <dbReference type="ARBA" id="ARBA00023004"/>
    </source>
</evidence>
<keyword evidence="1" id="KW-0004">4Fe-4S</keyword>
<evidence type="ECO:0000256" key="2">
    <source>
        <dbReference type="ARBA" id="ARBA00022723"/>
    </source>
</evidence>
<evidence type="ECO:0000256" key="3">
    <source>
        <dbReference type="ARBA" id="ARBA00023002"/>
    </source>
</evidence>
<dbReference type="InterPro" id="IPR050572">
    <property type="entry name" value="Fe-S_Ferredoxin"/>
</dbReference>
<dbReference type="SUPFAM" id="SSF54862">
    <property type="entry name" value="4Fe-4S ferredoxins"/>
    <property type="match status" value="2"/>
</dbReference>
<dbReference type="PANTHER" id="PTHR43687:SF4">
    <property type="entry name" value="BLR5484 PROTEIN"/>
    <property type="match status" value="1"/>
</dbReference>
<accession>A0A345E6B0</accession>
<dbReference type="EMBL" id="CP031150">
    <property type="protein sequence ID" value="AXG07732.1"/>
    <property type="molecule type" value="Genomic_DNA"/>
</dbReference>
<evidence type="ECO:0000313" key="9">
    <source>
        <dbReference type="Proteomes" id="UP000253273"/>
    </source>
</evidence>
<feature type="compositionally biased region" description="Basic and acidic residues" evidence="6">
    <location>
        <begin position="525"/>
        <end position="538"/>
    </location>
</feature>
<dbReference type="RefSeq" id="WP_114586854.1">
    <property type="nucleotide sequence ID" value="NZ_CP031150.1"/>
</dbReference>
<evidence type="ECO:0000259" key="7">
    <source>
        <dbReference type="PROSITE" id="PS51379"/>
    </source>
</evidence>
<dbReference type="KEGG" id="haj:DU500_15575"/>
<dbReference type="PROSITE" id="PS00198">
    <property type="entry name" value="4FE4S_FER_1"/>
    <property type="match status" value="2"/>
</dbReference>
<organism evidence="8 9">
    <name type="scientific">Haloplanus rubicundus</name>
    <dbReference type="NCBI Taxonomy" id="1547898"/>
    <lineage>
        <taxon>Archaea</taxon>
        <taxon>Methanobacteriati</taxon>
        <taxon>Methanobacteriota</taxon>
        <taxon>Stenosarchaea group</taxon>
        <taxon>Halobacteria</taxon>
        <taxon>Halobacteriales</taxon>
        <taxon>Haloferacaceae</taxon>
        <taxon>Haloplanus</taxon>
    </lineage>
</organism>
<evidence type="ECO:0000256" key="5">
    <source>
        <dbReference type="ARBA" id="ARBA00023014"/>
    </source>
</evidence>